<feature type="transmembrane region" description="Helical" evidence="1">
    <location>
        <begin position="93"/>
        <end position="114"/>
    </location>
</feature>
<dbReference type="EMBL" id="JAJTJA010000004">
    <property type="protein sequence ID" value="KAH8700398.1"/>
    <property type="molecule type" value="Genomic_DNA"/>
</dbReference>
<comment type="caution">
    <text evidence="2">The sequence shown here is derived from an EMBL/GenBank/DDBJ whole genome shotgun (WGS) entry which is preliminary data.</text>
</comment>
<dbReference type="RefSeq" id="XP_046074104.1">
    <property type="nucleotide sequence ID" value="XM_046210910.1"/>
</dbReference>
<reference evidence="2" key="1">
    <citation type="submission" date="2021-12" db="EMBL/GenBank/DDBJ databases">
        <title>Convergent genome expansion in fungi linked to evolution of root-endophyte symbiosis.</title>
        <authorList>
            <consortium name="DOE Joint Genome Institute"/>
            <person name="Ke Y.-H."/>
            <person name="Bonito G."/>
            <person name="Liao H.-L."/>
            <person name="Looney B."/>
            <person name="Rojas-Flechas A."/>
            <person name="Nash J."/>
            <person name="Hameed K."/>
            <person name="Schadt C."/>
            <person name="Martin F."/>
            <person name="Crous P.W."/>
            <person name="Miettinen O."/>
            <person name="Magnuson J.K."/>
            <person name="Labbe J."/>
            <person name="Jacobson D."/>
            <person name="Doktycz M.J."/>
            <person name="Veneault-Fourrey C."/>
            <person name="Kuo A."/>
            <person name="Mondo S."/>
            <person name="Calhoun S."/>
            <person name="Riley R."/>
            <person name="Ohm R."/>
            <person name="LaButti K."/>
            <person name="Andreopoulos B."/>
            <person name="Pangilinan J."/>
            <person name="Nolan M."/>
            <person name="Tritt A."/>
            <person name="Clum A."/>
            <person name="Lipzen A."/>
            <person name="Daum C."/>
            <person name="Barry K."/>
            <person name="Grigoriev I.V."/>
            <person name="Vilgalys R."/>
        </authorList>
    </citation>
    <scope>NUCLEOTIDE SEQUENCE</scope>
    <source>
        <strain evidence="2">PMI_201</strain>
    </source>
</reference>
<proteinExistence type="predicted"/>
<evidence type="ECO:0000256" key="1">
    <source>
        <dbReference type="SAM" id="Phobius"/>
    </source>
</evidence>
<dbReference type="Proteomes" id="UP001201262">
    <property type="component" value="Unassembled WGS sequence"/>
</dbReference>
<gene>
    <name evidence="2" type="ORF">BGW36DRAFT_292361</name>
</gene>
<evidence type="ECO:0000313" key="2">
    <source>
        <dbReference type="EMBL" id="KAH8700398.1"/>
    </source>
</evidence>
<protein>
    <submittedName>
        <fullName evidence="2">Uncharacterized protein</fullName>
    </submittedName>
</protein>
<dbReference type="GeneID" id="70241197"/>
<evidence type="ECO:0000313" key="3">
    <source>
        <dbReference type="Proteomes" id="UP001201262"/>
    </source>
</evidence>
<keyword evidence="3" id="KW-1185">Reference proteome</keyword>
<keyword evidence="1" id="KW-1133">Transmembrane helix</keyword>
<feature type="transmembrane region" description="Helical" evidence="1">
    <location>
        <begin position="738"/>
        <end position="764"/>
    </location>
</feature>
<dbReference type="AlphaFoldDB" id="A0AAD4KVN4"/>
<keyword evidence="1" id="KW-0472">Membrane</keyword>
<organism evidence="2 3">
    <name type="scientific">Talaromyces proteolyticus</name>
    <dbReference type="NCBI Taxonomy" id="1131652"/>
    <lineage>
        <taxon>Eukaryota</taxon>
        <taxon>Fungi</taxon>
        <taxon>Dikarya</taxon>
        <taxon>Ascomycota</taxon>
        <taxon>Pezizomycotina</taxon>
        <taxon>Eurotiomycetes</taxon>
        <taxon>Eurotiomycetidae</taxon>
        <taxon>Eurotiales</taxon>
        <taxon>Trichocomaceae</taxon>
        <taxon>Talaromyces</taxon>
        <taxon>Talaromyces sect. Bacilispori</taxon>
    </lineage>
</organism>
<feature type="transmembrane region" description="Helical" evidence="1">
    <location>
        <begin position="12"/>
        <end position="39"/>
    </location>
</feature>
<name>A0AAD4KVN4_9EURO</name>
<accession>A0AAD4KVN4</accession>
<sequence length="838" mass="91338">MLTLNDLTVGDVSGMIAAAIAIVHIVFLLAVPLIILFLFNKRSSTSTASAVTWCVSVVGRSLHSSWWPFLVHADSAVMRGVPLYIVIMTRLKAALVLLTSVAAIVTPLGLYQSISLSNKPAPSSFHYIADLGDFGHGTVSRSNLPFSRICGAFSPVACPNSFSNVTYMTNATGEYYDVYNYDSHIPQYVIDVFQSGLATMNQSVSSVFDIQARSYTWSQINDYPTATQPDNGSSYPVSSFQQIRTMVTENRLLVIEGLVVDMINGGIGFRNHSAPPMSPYGSRWSEDLLFIEPESQCVDLNVTLDFMLPKYSSQGTSIYDLVLTDRGGFVNINRTYPTWDFYADRQSQPDLQLRAYRAAWLNNAYSMAFMNITSIHNDSIPGSRPFEYLNSELGKTFPLMYNDSTGSSLFIGTPNQLTATQIYGSYLDGLDQGVSGSSTPSITNSSQNITIPSKPPLYPNPFGIDSSFWSDIGLTCNGAGGLDTANISNIATMCGIVYGAPRRRDNGTPLLFDPGSNWTIPVYSCISTAKAIIKTVSFQFNGSDDLSGLTVTDIRDKVYTDNASKPLWGVEQTNLNLSDVSPIWGLISSPNQGNVSLSTLQKEFLYLPGYDGWSSGFGSGPSSQNFPGIKFYSDAIAVAFSVGNANLGVADYTGRDNLAMLRQWQELSNSSSSTARILNLIWTDAAANAVVGTKTLQNAQQQTLRKRDNFDDNSLNASDNLVPKVAVYQRRIQYHWPYGIPAFLTLFFTVATVVTTLAVTLLGYSGPRHMRNLLNKTSQGRILTSRTYKSESQSGGGGSFGSSEVMLSGVSTRQWARTVGKTSITLVEDDSRAEAIES</sequence>
<keyword evidence="1" id="KW-0812">Transmembrane</keyword>